<protein>
    <submittedName>
        <fullName evidence="1">Uncharacterized protein</fullName>
    </submittedName>
</protein>
<reference evidence="1 2" key="1">
    <citation type="submission" date="2015-01" db="EMBL/GenBank/DDBJ databases">
        <title>Genome of allotetraploid Gossypium barbadense reveals genomic plasticity and fiber elongation in cotton evolution.</title>
        <authorList>
            <person name="Chen X."/>
            <person name="Liu X."/>
            <person name="Zhao B."/>
            <person name="Zheng H."/>
            <person name="Hu Y."/>
            <person name="Lu G."/>
            <person name="Yang C."/>
            <person name="Chen J."/>
            <person name="Shan C."/>
            <person name="Zhang L."/>
            <person name="Zhou Y."/>
            <person name="Wang L."/>
            <person name="Guo W."/>
            <person name="Bai Y."/>
            <person name="Ruan J."/>
            <person name="Shangguan X."/>
            <person name="Mao Y."/>
            <person name="Jiang J."/>
            <person name="Zhu Y."/>
            <person name="Lei J."/>
            <person name="Kang H."/>
            <person name="Chen S."/>
            <person name="He X."/>
            <person name="Wang R."/>
            <person name="Wang Y."/>
            <person name="Chen J."/>
            <person name="Wang L."/>
            <person name="Yu S."/>
            <person name="Wang B."/>
            <person name="Wei J."/>
            <person name="Song S."/>
            <person name="Lu X."/>
            <person name="Gao Z."/>
            <person name="Gu W."/>
            <person name="Deng X."/>
            <person name="Ma D."/>
            <person name="Wang S."/>
            <person name="Liang W."/>
            <person name="Fang L."/>
            <person name="Cai C."/>
            <person name="Zhu X."/>
            <person name="Zhou B."/>
            <person name="Zhang Y."/>
            <person name="Chen Z."/>
            <person name="Xu S."/>
            <person name="Zhu R."/>
            <person name="Wang S."/>
            <person name="Zhang T."/>
            <person name="Zhao G."/>
        </authorList>
    </citation>
    <scope>NUCLEOTIDE SEQUENCE [LARGE SCALE GENOMIC DNA]</scope>
    <source>
        <strain evidence="2">cv. Xinhai21</strain>
        <tissue evidence="1">Leaf</tissue>
    </source>
</reference>
<proteinExistence type="predicted"/>
<accession>A0A2P5Y1E8</accession>
<evidence type="ECO:0000313" key="2">
    <source>
        <dbReference type="Proteomes" id="UP000239757"/>
    </source>
</evidence>
<gene>
    <name evidence="1" type="ORF">GOBAR_AA11243</name>
</gene>
<dbReference type="Proteomes" id="UP000239757">
    <property type="component" value="Unassembled WGS sequence"/>
</dbReference>
<evidence type="ECO:0000313" key="1">
    <source>
        <dbReference type="EMBL" id="PPS09414.1"/>
    </source>
</evidence>
<name>A0A2P5Y1E8_GOSBA</name>
<dbReference type="AlphaFoldDB" id="A0A2P5Y1E8"/>
<organism evidence="1 2">
    <name type="scientific">Gossypium barbadense</name>
    <name type="common">Sea Island cotton</name>
    <name type="synonym">Hibiscus barbadensis</name>
    <dbReference type="NCBI Taxonomy" id="3634"/>
    <lineage>
        <taxon>Eukaryota</taxon>
        <taxon>Viridiplantae</taxon>
        <taxon>Streptophyta</taxon>
        <taxon>Embryophyta</taxon>
        <taxon>Tracheophyta</taxon>
        <taxon>Spermatophyta</taxon>
        <taxon>Magnoliopsida</taxon>
        <taxon>eudicotyledons</taxon>
        <taxon>Gunneridae</taxon>
        <taxon>Pentapetalae</taxon>
        <taxon>rosids</taxon>
        <taxon>malvids</taxon>
        <taxon>Malvales</taxon>
        <taxon>Malvaceae</taxon>
        <taxon>Malvoideae</taxon>
        <taxon>Gossypium</taxon>
    </lineage>
</organism>
<dbReference type="EMBL" id="KZ663863">
    <property type="protein sequence ID" value="PPS09414.1"/>
    <property type="molecule type" value="Genomic_DNA"/>
</dbReference>
<sequence>MKSFHFPTLNPAPKGKIFSPETSLKLRSQRRRDGLQWLICAGRVRMCVGPWREAYGAVLAWLLETGAYEGDVVAAREGCGARTLLP</sequence>
<dbReference type="OrthoDB" id="10372902at2759"/>